<evidence type="ECO:0000313" key="2">
    <source>
        <dbReference type="EMBL" id="KUM45558.1"/>
    </source>
</evidence>
<reference evidence="2" key="1">
    <citation type="journal article" date="2015" name="Genome Biol. Evol.">
        <title>Organellar Genomes of White Spruce (Picea glauca): Assembly and Annotation.</title>
        <authorList>
            <person name="Jackman S.D."/>
            <person name="Warren R.L."/>
            <person name="Gibb E.A."/>
            <person name="Vandervalk B.P."/>
            <person name="Mohamadi H."/>
            <person name="Chu J."/>
            <person name="Raymond A."/>
            <person name="Pleasance S."/>
            <person name="Coope R."/>
            <person name="Wildung M.R."/>
            <person name="Ritland C.E."/>
            <person name="Bousquet J."/>
            <person name="Jones S.J."/>
            <person name="Bohlmann J."/>
            <person name="Birol I."/>
        </authorList>
    </citation>
    <scope>NUCLEOTIDE SEQUENCE [LARGE SCALE GENOMIC DNA]</scope>
    <source>
        <tissue evidence="2">Flushing bud</tissue>
    </source>
</reference>
<dbReference type="EMBL" id="LKAM01000017">
    <property type="protein sequence ID" value="KUM45558.1"/>
    <property type="molecule type" value="Genomic_DNA"/>
</dbReference>
<accession>A0A124GMG1</accession>
<protein>
    <submittedName>
        <fullName evidence="2">Uncharacterized protein</fullName>
    </submittedName>
</protein>
<keyword evidence="2" id="KW-0496">Mitochondrion</keyword>
<geneLocation type="mitochondrion" evidence="2"/>
<feature type="region of interest" description="Disordered" evidence="1">
    <location>
        <begin position="1"/>
        <end position="51"/>
    </location>
</feature>
<organism evidence="2">
    <name type="scientific">Picea glauca</name>
    <name type="common">White spruce</name>
    <name type="synonym">Pinus glauca</name>
    <dbReference type="NCBI Taxonomy" id="3330"/>
    <lineage>
        <taxon>Eukaryota</taxon>
        <taxon>Viridiplantae</taxon>
        <taxon>Streptophyta</taxon>
        <taxon>Embryophyta</taxon>
        <taxon>Tracheophyta</taxon>
        <taxon>Spermatophyta</taxon>
        <taxon>Pinopsida</taxon>
        <taxon>Pinidae</taxon>
        <taxon>Conifers I</taxon>
        <taxon>Pinales</taxon>
        <taxon>Pinaceae</taxon>
        <taxon>Picea</taxon>
    </lineage>
</organism>
<dbReference type="AlphaFoldDB" id="A0A124GMG1"/>
<sequence length="51" mass="5721">MILEDLEIKPSPEHPKRDDWLTSRTASLPSCPSSCPPSPRRHSSSNLFCIT</sequence>
<proteinExistence type="predicted"/>
<feature type="compositionally biased region" description="Basic and acidic residues" evidence="1">
    <location>
        <begin position="1"/>
        <end position="21"/>
    </location>
</feature>
<gene>
    <name evidence="2" type="ORF">ABT39_MTgene2393</name>
</gene>
<comment type="caution">
    <text evidence="2">The sequence shown here is derived from an EMBL/GenBank/DDBJ whole genome shotgun (WGS) entry which is preliminary data.</text>
</comment>
<evidence type="ECO:0000256" key="1">
    <source>
        <dbReference type="SAM" id="MobiDB-lite"/>
    </source>
</evidence>
<name>A0A124GMG1_PICGL</name>